<dbReference type="SMART" id="SM00342">
    <property type="entry name" value="HTH_ARAC"/>
    <property type="match status" value="1"/>
</dbReference>
<dbReference type="KEGG" id="mei:Msip34_2678"/>
<evidence type="ECO:0000256" key="2">
    <source>
        <dbReference type="ARBA" id="ARBA00023125"/>
    </source>
</evidence>
<evidence type="ECO:0000256" key="1">
    <source>
        <dbReference type="ARBA" id="ARBA00023015"/>
    </source>
</evidence>
<name>C6XBE5_METGS</name>
<dbReference type="GO" id="GO:0003700">
    <property type="term" value="F:DNA-binding transcription factor activity"/>
    <property type="evidence" value="ECO:0007669"/>
    <property type="project" value="InterPro"/>
</dbReference>
<dbReference type="InterPro" id="IPR009057">
    <property type="entry name" value="Homeodomain-like_sf"/>
</dbReference>
<keyword evidence="2" id="KW-0238">DNA-binding</keyword>
<keyword evidence="1" id="KW-0805">Transcription regulation</keyword>
<dbReference type="InterPro" id="IPR018060">
    <property type="entry name" value="HTH_AraC"/>
</dbReference>
<feature type="domain" description="HTH araC/xylS-type" evidence="4">
    <location>
        <begin position="178"/>
        <end position="275"/>
    </location>
</feature>
<gene>
    <name evidence="5" type="ordered locus">Msip34_2678</name>
</gene>
<protein>
    <submittedName>
        <fullName evidence="5">Transcriptional regulator, AraC family</fullName>
    </submittedName>
</protein>
<accession>C6XBE5</accession>
<dbReference type="Proteomes" id="UP000002743">
    <property type="component" value="Chromosome"/>
</dbReference>
<dbReference type="OrthoDB" id="8543772at2"/>
<dbReference type="HOGENOM" id="CLU_000445_88_16_4"/>
<keyword evidence="3" id="KW-0804">Transcription</keyword>
<keyword evidence="6" id="KW-1185">Reference proteome</keyword>
<dbReference type="SUPFAM" id="SSF46689">
    <property type="entry name" value="Homeodomain-like"/>
    <property type="match status" value="2"/>
</dbReference>
<evidence type="ECO:0000313" key="5">
    <source>
        <dbReference type="EMBL" id="ACT51915.1"/>
    </source>
</evidence>
<organism evidence="5 6">
    <name type="scientific">Methylovorus glucosotrophus (strain SIP3-4)</name>
    <dbReference type="NCBI Taxonomy" id="582744"/>
    <lineage>
        <taxon>Bacteria</taxon>
        <taxon>Pseudomonadati</taxon>
        <taxon>Pseudomonadota</taxon>
        <taxon>Betaproteobacteria</taxon>
        <taxon>Nitrosomonadales</taxon>
        <taxon>Methylophilaceae</taxon>
        <taxon>Methylovorus</taxon>
    </lineage>
</organism>
<dbReference type="STRING" id="582744.Msip34_2678"/>
<dbReference type="PANTHER" id="PTHR46796">
    <property type="entry name" value="HTH-TYPE TRANSCRIPTIONAL ACTIVATOR RHAS-RELATED"/>
    <property type="match status" value="1"/>
</dbReference>
<evidence type="ECO:0000256" key="3">
    <source>
        <dbReference type="ARBA" id="ARBA00023163"/>
    </source>
</evidence>
<proteinExistence type="predicted"/>
<dbReference type="PROSITE" id="PS01124">
    <property type="entry name" value="HTH_ARAC_FAMILY_2"/>
    <property type="match status" value="1"/>
</dbReference>
<dbReference type="EMBL" id="CP001674">
    <property type="protein sequence ID" value="ACT51915.1"/>
    <property type="molecule type" value="Genomic_DNA"/>
</dbReference>
<dbReference type="AlphaFoldDB" id="C6XBE5"/>
<reference evidence="6" key="1">
    <citation type="submission" date="2009-07" db="EMBL/GenBank/DDBJ databases">
        <title>Complete sequence of chromosome of Methylovorus sp. SIP3-4.</title>
        <authorList>
            <person name="Lucas S."/>
            <person name="Copeland A."/>
            <person name="Lapidus A."/>
            <person name="Glavina del Rio T."/>
            <person name="Tice H."/>
            <person name="Bruce D."/>
            <person name="Goodwin L."/>
            <person name="Pitluck S."/>
            <person name="Clum A."/>
            <person name="Larimer F."/>
            <person name="Land M."/>
            <person name="Hauser L."/>
            <person name="Kyrpides N."/>
            <person name="Mikhailova N."/>
            <person name="Kayluzhnaya M."/>
            <person name="Chistoserdova L."/>
        </authorList>
    </citation>
    <scope>NUCLEOTIDE SEQUENCE [LARGE SCALE GENOMIC DNA]</scope>
    <source>
        <strain evidence="6">SIP3-4</strain>
    </source>
</reference>
<dbReference type="GO" id="GO:0043565">
    <property type="term" value="F:sequence-specific DNA binding"/>
    <property type="evidence" value="ECO:0007669"/>
    <property type="project" value="InterPro"/>
</dbReference>
<reference evidence="5 6" key="2">
    <citation type="journal article" date="2011" name="J. Bacteriol.">
        <title>Genomes of three methylotrophs from a single niche uncover genetic and metabolic divergence of Methylophilaceae.</title>
        <authorList>
            <person name="Lapidus A."/>
            <person name="Clum A."/>
            <person name="Labutti K."/>
            <person name="Kaluzhnaya M.G."/>
            <person name="Lim S."/>
            <person name="Beck D.A."/>
            <person name="Glavina Del Rio T."/>
            <person name="Nolan M."/>
            <person name="Mavromatis K."/>
            <person name="Huntemann M."/>
            <person name="Lucas S."/>
            <person name="Lidstrom M.E."/>
            <person name="Ivanova N."/>
            <person name="Chistoserdova L."/>
        </authorList>
    </citation>
    <scope>NUCLEOTIDE SEQUENCE [LARGE SCALE GENOMIC DNA]</scope>
    <source>
        <strain evidence="5 6">SIP3-4</strain>
    </source>
</reference>
<sequence>MMGKAADTKLTHIAQDGLHLYRYDMAAGARISMEKVFHEEIAIIGFERCAWHSSQNGRYYFETPDCLVIRDAGQIFSLESAYISPSGAVCRELRFTPEYLDALCAQLELPQPTLDYSNPLLAFEPLTRLFMRTHSLMESNDCALAKSSYLATFFYALLNIKLPPQIAQQGQTNPKKLNFAIEYLRAYFSDAITLPALAAHIGMNPFVLIRQFKKHLGITPHEYLQIYRVIQARKLIAQGHKLSEVAPLCGFADQSHLTRSFRKKMGVTPGRYYSL</sequence>
<dbReference type="RefSeq" id="WP_015831137.1">
    <property type="nucleotide sequence ID" value="NC_012969.1"/>
</dbReference>
<evidence type="ECO:0000313" key="6">
    <source>
        <dbReference type="Proteomes" id="UP000002743"/>
    </source>
</evidence>
<dbReference type="Gene3D" id="1.10.10.60">
    <property type="entry name" value="Homeodomain-like"/>
    <property type="match status" value="1"/>
</dbReference>
<dbReference type="Pfam" id="PF12833">
    <property type="entry name" value="HTH_18"/>
    <property type="match status" value="1"/>
</dbReference>
<dbReference type="PANTHER" id="PTHR46796:SF2">
    <property type="entry name" value="TRANSCRIPTIONAL REGULATORY PROTEIN"/>
    <property type="match status" value="1"/>
</dbReference>
<evidence type="ECO:0000259" key="4">
    <source>
        <dbReference type="PROSITE" id="PS01124"/>
    </source>
</evidence>
<dbReference type="InterPro" id="IPR050204">
    <property type="entry name" value="AraC_XylS_family_regulators"/>
</dbReference>
<dbReference type="eggNOG" id="COG2207">
    <property type="taxonomic scope" value="Bacteria"/>
</dbReference>